<keyword evidence="4" id="KW-1185">Reference proteome</keyword>
<sequence length="218" mass="25815">MFFIRHANEVGLDDGRSEPRCHFTFLVHISSICCVYHIKWLSIITATILVAIFLTLTAYNRNKLLPSKVYVNVARWSEKQANEWYSRQPWYVGANFIPSTAVNVLEMWQEDTFDIRTIASEIRWASTTYNMNIMRVFLHYLLWKENAKKFYNRIEQFLNQCETYGIKVIFVLFDECWNPLPKLGKQPKPIPGVHNSQWVRCPGQNILEDQTKWTMLKQ</sequence>
<keyword evidence="1" id="KW-0812">Transmembrane</keyword>
<evidence type="ECO:0000256" key="1">
    <source>
        <dbReference type="SAM" id="Phobius"/>
    </source>
</evidence>
<dbReference type="EMBL" id="CAJNOQ010004874">
    <property type="protein sequence ID" value="CAF1077341.1"/>
    <property type="molecule type" value="Genomic_DNA"/>
</dbReference>
<proteinExistence type="predicted"/>
<name>A0A814MFJ8_9BILA</name>
<dbReference type="InterPro" id="IPR017853">
    <property type="entry name" value="GH"/>
</dbReference>
<evidence type="ECO:0000313" key="3">
    <source>
        <dbReference type="EMBL" id="CAF3843681.1"/>
    </source>
</evidence>
<dbReference type="Proteomes" id="UP000681722">
    <property type="component" value="Unassembled WGS sequence"/>
</dbReference>
<keyword evidence="1" id="KW-1133">Transmembrane helix</keyword>
<dbReference type="Proteomes" id="UP000663829">
    <property type="component" value="Unassembled WGS sequence"/>
</dbReference>
<feature type="transmembrane region" description="Helical" evidence="1">
    <location>
        <begin position="40"/>
        <end position="59"/>
    </location>
</feature>
<protein>
    <submittedName>
        <fullName evidence="2">Uncharacterized protein</fullName>
    </submittedName>
</protein>
<dbReference type="Gene3D" id="3.20.20.80">
    <property type="entry name" value="Glycosidases"/>
    <property type="match status" value="1"/>
</dbReference>
<organism evidence="2 4">
    <name type="scientific">Didymodactylos carnosus</name>
    <dbReference type="NCBI Taxonomy" id="1234261"/>
    <lineage>
        <taxon>Eukaryota</taxon>
        <taxon>Metazoa</taxon>
        <taxon>Spiralia</taxon>
        <taxon>Gnathifera</taxon>
        <taxon>Rotifera</taxon>
        <taxon>Eurotatoria</taxon>
        <taxon>Bdelloidea</taxon>
        <taxon>Philodinida</taxon>
        <taxon>Philodinidae</taxon>
        <taxon>Didymodactylos</taxon>
    </lineage>
</organism>
<accession>A0A814MFJ8</accession>
<gene>
    <name evidence="2" type="ORF">GPM918_LOCUS17591</name>
    <name evidence="3" type="ORF">SRO942_LOCUS17588</name>
</gene>
<dbReference type="AlphaFoldDB" id="A0A814MFJ8"/>
<evidence type="ECO:0000313" key="2">
    <source>
        <dbReference type="EMBL" id="CAF1077341.1"/>
    </source>
</evidence>
<comment type="caution">
    <text evidence="2">The sequence shown here is derived from an EMBL/GenBank/DDBJ whole genome shotgun (WGS) entry which is preliminary data.</text>
</comment>
<dbReference type="OrthoDB" id="10024788at2759"/>
<dbReference type="EMBL" id="CAJOBC010004874">
    <property type="protein sequence ID" value="CAF3843681.1"/>
    <property type="molecule type" value="Genomic_DNA"/>
</dbReference>
<evidence type="ECO:0000313" key="4">
    <source>
        <dbReference type="Proteomes" id="UP000663829"/>
    </source>
</evidence>
<keyword evidence="1" id="KW-0472">Membrane</keyword>
<dbReference type="SUPFAM" id="SSF51445">
    <property type="entry name" value="(Trans)glycosidases"/>
    <property type="match status" value="1"/>
</dbReference>
<reference evidence="2" key="1">
    <citation type="submission" date="2021-02" db="EMBL/GenBank/DDBJ databases">
        <authorList>
            <person name="Nowell W R."/>
        </authorList>
    </citation>
    <scope>NUCLEOTIDE SEQUENCE</scope>
</reference>